<accession>A0ABW2SPD4</accession>
<dbReference type="InterPro" id="IPR003439">
    <property type="entry name" value="ABC_transporter-like_ATP-bd"/>
</dbReference>
<keyword evidence="2 8" id="KW-0812">Transmembrane</keyword>
<dbReference type="Gene3D" id="3.40.50.300">
    <property type="entry name" value="P-loop containing nucleotide triphosphate hydrolases"/>
    <property type="match status" value="1"/>
</dbReference>
<evidence type="ECO:0000256" key="8">
    <source>
        <dbReference type="SAM" id="Phobius"/>
    </source>
</evidence>
<evidence type="ECO:0000313" key="11">
    <source>
        <dbReference type="EMBL" id="MFC7581995.1"/>
    </source>
</evidence>
<dbReference type="PROSITE" id="PS50929">
    <property type="entry name" value="ABC_TM1F"/>
    <property type="match status" value="1"/>
</dbReference>
<keyword evidence="12" id="KW-1185">Reference proteome</keyword>
<dbReference type="Pfam" id="PF00664">
    <property type="entry name" value="ABC_membrane"/>
    <property type="match status" value="1"/>
</dbReference>
<dbReference type="InterPro" id="IPR036640">
    <property type="entry name" value="ABC1_TM_sf"/>
</dbReference>
<evidence type="ECO:0000313" key="12">
    <source>
        <dbReference type="Proteomes" id="UP001596527"/>
    </source>
</evidence>
<dbReference type="Proteomes" id="UP001596527">
    <property type="component" value="Unassembled WGS sequence"/>
</dbReference>
<comment type="caution">
    <text evidence="11">The sequence shown here is derived from an EMBL/GenBank/DDBJ whole genome shotgun (WGS) entry which is preliminary data.</text>
</comment>
<gene>
    <name evidence="11" type="ORF">ACFQWG_12395</name>
</gene>
<name>A0ABW2SPD4_9ACTO</name>
<dbReference type="Pfam" id="PF00005">
    <property type="entry name" value="ABC_tran"/>
    <property type="match status" value="1"/>
</dbReference>
<dbReference type="InterPro" id="IPR011527">
    <property type="entry name" value="ABC1_TM_dom"/>
</dbReference>
<feature type="domain" description="ABC transporter" evidence="9">
    <location>
        <begin position="399"/>
        <end position="644"/>
    </location>
</feature>
<dbReference type="EMBL" id="JBHTEF010000001">
    <property type="protein sequence ID" value="MFC7581995.1"/>
    <property type="molecule type" value="Genomic_DNA"/>
</dbReference>
<dbReference type="InterPro" id="IPR027417">
    <property type="entry name" value="P-loop_NTPase"/>
</dbReference>
<feature type="domain" description="ABC transmembrane type-1" evidence="10">
    <location>
        <begin position="52"/>
        <end position="349"/>
    </location>
</feature>
<dbReference type="RefSeq" id="WP_380975762.1">
    <property type="nucleotide sequence ID" value="NZ_JBHTEF010000001.1"/>
</dbReference>
<keyword evidence="6 8" id="KW-0472">Membrane</keyword>
<dbReference type="SMART" id="SM00382">
    <property type="entry name" value="AAA"/>
    <property type="match status" value="1"/>
</dbReference>
<dbReference type="PROSITE" id="PS50893">
    <property type="entry name" value="ABC_TRANSPORTER_2"/>
    <property type="match status" value="1"/>
</dbReference>
<feature type="region of interest" description="Disordered" evidence="7">
    <location>
        <begin position="1"/>
        <end position="27"/>
    </location>
</feature>
<feature type="transmembrane region" description="Helical" evidence="8">
    <location>
        <begin position="177"/>
        <end position="198"/>
    </location>
</feature>
<dbReference type="InterPro" id="IPR039421">
    <property type="entry name" value="Type_1_exporter"/>
</dbReference>
<evidence type="ECO:0000259" key="9">
    <source>
        <dbReference type="PROSITE" id="PS50893"/>
    </source>
</evidence>
<evidence type="ECO:0000259" key="10">
    <source>
        <dbReference type="PROSITE" id="PS50929"/>
    </source>
</evidence>
<keyword evidence="3" id="KW-0547">Nucleotide-binding</keyword>
<evidence type="ECO:0000256" key="4">
    <source>
        <dbReference type="ARBA" id="ARBA00022840"/>
    </source>
</evidence>
<dbReference type="Gene3D" id="1.20.1560.10">
    <property type="entry name" value="ABC transporter type 1, transmembrane domain"/>
    <property type="match status" value="1"/>
</dbReference>
<organism evidence="11 12">
    <name type="scientific">Schaalia naturae</name>
    <dbReference type="NCBI Taxonomy" id="635203"/>
    <lineage>
        <taxon>Bacteria</taxon>
        <taxon>Bacillati</taxon>
        <taxon>Actinomycetota</taxon>
        <taxon>Actinomycetes</taxon>
        <taxon>Actinomycetales</taxon>
        <taxon>Actinomycetaceae</taxon>
        <taxon>Schaalia</taxon>
    </lineage>
</organism>
<feature type="transmembrane region" description="Helical" evidence="8">
    <location>
        <begin position="204"/>
        <end position="225"/>
    </location>
</feature>
<proteinExistence type="predicted"/>
<dbReference type="GO" id="GO:0005524">
    <property type="term" value="F:ATP binding"/>
    <property type="evidence" value="ECO:0007669"/>
    <property type="project" value="UniProtKB-KW"/>
</dbReference>
<feature type="compositionally biased region" description="Pro residues" evidence="7">
    <location>
        <begin position="1"/>
        <end position="10"/>
    </location>
</feature>
<evidence type="ECO:0000256" key="7">
    <source>
        <dbReference type="SAM" id="MobiDB-lite"/>
    </source>
</evidence>
<feature type="transmembrane region" description="Helical" evidence="8">
    <location>
        <begin position="49"/>
        <end position="68"/>
    </location>
</feature>
<protein>
    <submittedName>
        <fullName evidence="11">ABC transporter ATP-binding protein</fullName>
    </submittedName>
</protein>
<feature type="transmembrane region" description="Helical" evidence="8">
    <location>
        <begin position="289"/>
        <end position="310"/>
    </location>
</feature>
<dbReference type="PANTHER" id="PTHR43394">
    <property type="entry name" value="ATP-DEPENDENT PERMEASE MDL1, MITOCHONDRIAL"/>
    <property type="match status" value="1"/>
</dbReference>
<feature type="transmembrane region" description="Helical" evidence="8">
    <location>
        <begin position="102"/>
        <end position="123"/>
    </location>
</feature>
<evidence type="ECO:0000256" key="1">
    <source>
        <dbReference type="ARBA" id="ARBA00004651"/>
    </source>
</evidence>
<keyword evidence="4 11" id="KW-0067">ATP-binding</keyword>
<dbReference type="SUPFAM" id="SSF52540">
    <property type="entry name" value="P-loop containing nucleoside triphosphate hydrolases"/>
    <property type="match status" value="1"/>
</dbReference>
<dbReference type="SUPFAM" id="SSF90123">
    <property type="entry name" value="ABC transporter transmembrane region"/>
    <property type="match status" value="1"/>
</dbReference>
<dbReference type="CDD" id="cd18543">
    <property type="entry name" value="ABC_6TM_Rv0194_D1_like"/>
    <property type="match status" value="1"/>
</dbReference>
<reference evidence="12" key="1">
    <citation type="journal article" date="2019" name="Int. J. Syst. Evol. Microbiol.">
        <title>The Global Catalogue of Microorganisms (GCM) 10K type strain sequencing project: providing services to taxonomists for standard genome sequencing and annotation.</title>
        <authorList>
            <consortium name="The Broad Institute Genomics Platform"/>
            <consortium name="The Broad Institute Genome Sequencing Center for Infectious Disease"/>
            <person name="Wu L."/>
            <person name="Ma J."/>
        </authorList>
    </citation>
    <scope>NUCLEOTIDE SEQUENCE [LARGE SCALE GENOMIC DNA]</scope>
    <source>
        <strain evidence="12">CCUG 56698</strain>
    </source>
</reference>
<feature type="transmembrane region" description="Helical" evidence="8">
    <location>
        <begin position="316"/>
        <end position="337"/>
    </location>
</feature>
<dbReference type="PANTHER" id="PTHR43394:SF1">
    <property type="entry name" value="ATP-BINDING CASSETTE SUB-FAMILY B MEMBER 10, MITOCHONDRIAL"/>
    <property type="match status" value="1"/>
</dbReference>
<evidence type="ECO:0000256" key="3">
    <source>
        <dbReference type="ARBA" id="ARBA00022741"/>
    </source>
</evidence>
<keyword evidence="5 8" id="KW-1133">Transmembrane helix</keyword>
<evidence type="ECO:0000256" key="2">
    <source>
        <dbReference type="ARBA" id="ARBA00022692"/>
    </source>
</evidence>
<comment type="subcellular location">
    <subcellularLocation>
        <location evidence="1">Cell membrane</location>
        <topology evidence="1">Multi-pass membrane protein</topology>
    </subcellularLocation>
</comment>
<dbReference type="PROSITE" id="PS00211">
    <property type="entry name" value="ABC_TRANSPORTER_1"/>
    <property type="match status" value="1"/>
</dbReference>
<sequence>MTTPTSPRPQPALRGQNDSAAPEPSRSRSAYTWGQTFARMWQIMRAIRFRLLAGFLCAAAGSVFALMIPQVLQRLINGALADAATATPPNATPSAATSPTTAVLQAVGLVVVLGVLEAVLVYMRRVFAVTPATEVERTMRLTLFHRLLHLPTAFHDEWGSGQLLSRSMSDLGQVRRWLAFALIMLMSDLVTIVVGITLMVRQSAALALVFLAAAVPVVVMSYFFARRYHELARASQDRSGDLATTVEESVEGIRVLKAFGQGDHALRGFSRQADKLRDVEVAKATTGGLFDLMLIVIPELALGMALFIGLHQVAGGAMTVGALAAWFTTAAMVSMPVRMIGQLFAMTVNTKTALDRQWEVLDAPLTVTDPPSPVPAPWFSIDEDGRAAPAPRAAAPVTVEFHDVRFRYPDAPDHMPDVLRGVDLRVEPGETLAIVGVVGSGKTTMLDLVPRLYDVTAGRVTVDGVDVRDLSLADLRRTCAMTFEDATLFSFSVRDNVLLGAPAGLQRPGLPGDGLLRRALDTADAQEFVSTLPRGVDTEIGEEGLSLSGGQRQRLALARAIAARPQVLLLDDPLSALDTRTEERVSDRLRTALRGTTTIIVAHRPSTVDLADRVALLDDGRIAGVGTHREMMAASARYRSVIADLEQAESPQPSEPGEAAR</sequence>
<dbReference type="InterPro" id="IPR003593">
    <property type="entry name" value="AAA+_ATPase"/>
</dbReference>
<evidence type="ECO:0000256" key="6">
    <source>
        <dbReference type="ARBA" id="ARBA00023136"/>
    </source>
</evidence>
<evidence type="ECO:0000256" key="5">
    <source>
        <dbReference type="ARBA" id="ARBA00022989"/>
    </source>
</evidence>
<dbReference type="InterPro" id="IPR017871">
    <property type="entry name" value="ABC_transporter-like_CS"/>
</dbReference>